<dbReference type="Pfam" id="PF00743">
    <property type="entry name" value="FMO-like"/>
    <property type="match status" value="1"/>
</dbReference>
<comment type="similarity">
    <text evidence="2">Belongs to the FMO family.</text>
</comment>
<gene>
    <name evidence="7" type="ORF">ElyMa_001304000</name>
</gene>
<keyword evidence="4" id="KW-0274">FAD</keyword>
<dbReference type="GO" id="GO:0004499">
    <property type="term" value="F:N,N-dimethylaniline monooxygenase activity"/>
    <property type="evidence" value="ECO:0007669"/>
    <property type="project" value="InterPro"/>
</dbReference>
<feature type="non-terminal residue" evidence="7">
    <location>
        <position position="1"/>
    </location>
</feature>
<keyword evidence="3" id="KW-0285">Flavoprotein</keyword>
<dbReference type="InterPro" id="IPR036188">
    <property type="entry name" value="FAD/NAD-bd_sf"/>
</dbReference>
<keyword evidence="5" id="KW-0521">NADP</keyword>
<evidence type="ECO:0000256" key="1">
    <source>
        <dbReference type="ARBA" id="ARBA00001974"/>
    </source>
</evidence>
<dbReference type="GO" id="GO:0050660">
    <property type="term" value="F:flavin adenine dinucleotide binding"/>
    <property type="evidence" value="ECO:0007669"/>
    <property type="project" value="InterPro"/>
</dbReference>
<dbReference type="PANTHER" id="PTHR23023">
    <property type="entry name" value="DIMETHYLANILINE MONOOXYGENASE"/>
    <property type="match status" value="1"/>
</dbReference>
<keyword evidence="8" id="KW-1185">Reference proteome</keyword>
<proteinExistence type="inferred from homology"/>
<dbReference type="InterPro" id="IPR050346">
    <property type="entry name" value="FMO-like"/>
</dbReference>
<evidence type="ECO:0000256" key="2">
    <source>
        <dbReference type="ARBA" id="ARBA00009183"/>
    </source>
</evidence>
<evidence type="ECO:0000256" key="5">
    <source>
        <dbReference type="ARBA" id="ARBA00022857"/>
    </source>
</evidence>
<evidence type="ECO:0000313" key="7">
    <source>
        <dbReference type="EMBL" id="GFS09670.1"/>
    </source>
</evidence>
<comment type="cofactor">
    <cofactor evidence="1">
        <name>FAD</name>
        <dbReference type="ChEBI" id="CHEBI:57692"/>
    </cofactor>
</comment>
<dbReference type="AlphaFoldDB" id="A0AAV4IIW6"/>
<accession>A0AAV4IIW6</accession>
<protein>
    <submittedName>
        <fullName evidence="7">Dimethylaniline monooxygenase [N-oxide-forming]</fullName>
    </submittedName>
</protein>
<dbReference type="Proteomes" id="UP000762676">
    <property type="component" value="Unassembled WGS sequence"/>
</dbReference>
<organism evidence="7 8">
    <name type="scientific">Elysia marginata</name>
    <dbReference type="NCBI Taxonomy" id="1093978"/>
    <lineage>
        <taxon>Eukaryota</taxon>
        <taxon>Metazoa</taxon>
        <taxon>Spiralia</taxon>
        <taxon>Lophotrochozoa</taxon>
        <taxon>Mollusca</taxon>
        <taxon>Gastropoda</taxon>
        <taxon>Heterobranchia</taxon>
        <taxon>Euthyneura</taxon>
        <taxon>Panpulmonata</taxon>
        <taxon>Sacoglossa</taxon>
        <taxon>Placobranchoidea</taxon>
        <taxon>Plakobranchidae</taxon>
        <taxon>Elysia</taxon>
    </lineage>
</organism>
<dbReference type="Gene3D" id="3.50.50.60">
    <property type="entry name" value="FAD/NAD(P)-binding domain"/>
    <property type="match status" value="2"/>
</dbReference>
<dbReference type="GO" id="GO:0050661">
    <property type="term" value="F:NADP binding"/>
    <property type="evidence" value="ECO:0007669"/>
    <property type="project" value="InterPro"/>
</dbReference>
<evidence type="ECO:0000256" key="6">
    <source>
        <dbReference type="ARBA" id="ARBA00023002"/>
    </source>
</evidence>
<name>A0AAV4IIW6_9GAST</name>
<comment type="caution">
    <text evidence="7">The sequence shown here is derived from an EMBL/GenBank/DDBJ whole genome shotgun (WGS) entry which is preliminary data.</text>
</comment>
<evidence type="ECO:0000313" key="8">
    <source>
        <dbReference type="Proteomes" id="UP000762676"/>
    </source>
</evidence>
<evidence type="ECO:0000256" key="4">
    <source>
        <dbReference type="ARBA" id="ARBA00022827"/>
    </source>
</evidence>
<dbReference type="InterPro" id="IPR020946">
    <property type="entry name" value="Flavin_mOase-like"/>
</dbReference>
<dbReference type="FunFam" id="3.50.50.60:FF:000023">
    <property type="entry name" value="Dimethylaniline monooxygenase [N-oxide-forming]"/>
    <property type="match status" value="1"/>
</dbReference>
<keyword evidence="7" id="KW-0503">Monooxygenase</keyword>
<reference evidence="7 8" key="1">
    <citation type="journal article" date="2021" name="Elife">
        <title>Chloroplast acquisition without the gene transfer in kleptoplastic sea slugs, Plakobranchus ocellatus.</title>
        <authorList>
            <person name="Maeda T."/>
            <person name="Takahashi S."/>
            <person name="Yoshida T."/>
            <person name="Shimamura S."/>
            <person name="Takaki Y."/>
            <person name="Nagai Y."/>
            <person name="Toyoda A."/>
            <person name="Suzuki Y."/>
            <person name="Arimoto A."/>
            <person name="Ishii H."/>
            <person name="Satoh N."/>
            <person name="Nishiyama T."/>
            <person name="Hasebe M."/>
            <person name="Maruyama T."/>
            <person name="Minagawa J."/>
            <person name="Obokata J."/>
            <person name="Shigenobu S."/>
        </authorList>
    </citation>
    <scope>NUCLEOTIDE SEQUENCE [LARGE SCALE GENOMIC DNA]</scope>
</reference>
<keyword evidence="6" id="KW-0560">Oxidoreductase</keyword>
<evidence type="ECO:0000256" key="3">
    <source>
        <dbReference type="ARBA" id="ARBA00022630"/>
    </source>
</evidence>
<sequence length="136" mass="15202">IEFEDGTFEDNIDLVVFATGYKVGYSFLDKSVLGEIQNNRLELYKHMWVLDLAHPTLAILGSVQPLGAMFPIAELQARLAARVFKQKNPPASSSVRWVVQQKIPATESKLRDNTVDSCAMGPLRRTKPITEEIQDG</sequence>
<dbReference type="EMBL" id="BMAT01002590">
    <property type="protein sequence ID" value="GFS09670.1"/>
    <property type="molecule type" value="Genomic_DNA"/>
</dbReference>